<organism evidence="1 2">
    <name type="scientific">Ambrosiozyma monospora</name>
    <name type="common">Yeast</name>
    <name type="synonym">Endomycopsis monosporus</name>
    <dbReference type="NCBI Taxonomy" id="43982"/>
    <lineage>
        <taxon>Eukaryota</taxon>
        <taxon>Fungi</taxon>
        <taxon>Dikarya</taxon>
        <taxon>Ascomycota</taxon>
        <taxon>Saccharomycotina</taxon>
        <taxon>Pichiomycetes</taxon>
        <taxon>Pichiales</taxon>
        <taxon>Pichiaceae</taxon>
        <taxon>Ambrosiozyma</taxon>
    </lineage>
</organism>
<gene>
    <name evidence="1" type="ORF">Amon02_000202000</name>
</gene>
<accession>A0ACB5SX14</accession>
<reference evidence="1" key="1">
    <citation type="submission" date="2023-04" db="EMBL/GenBank/DDBJ databases">
        <title>Ambrosiozyma monospora NBRC 10751.</title>
        <authorList>
            <person name="Ichikawa N."/>
            <person name="Sato H."/>
            <person name="Tonouchi N."/>
        </authorList>
    </citation>
    <scope>NUCLEOTIDE SEQUENCE</scope>
    <source>
        <strain evidence="1">NBRC 10751</strain>
    </source>
</reference>
<evidence type="ECO:0000313" key="1">
    <source>
        <dbReference type="EMBL" id="GME75090.1"/>
    </source>
</evidence>
<keyword evidence="2" id="KW-1185">Reference proteome</keyword>
<comment type="caution">
    <text evidence="1">The sequence shown here is derived from an EMBL/GenBank/DDBJ whole genome shotgun (WGS) entry which is preliminary data.</text>
</comment>
<protein>
    <submittedName>
        <fullName evidence="1">Unnamed protein product</fullName>
    </submittedName>
</protein>
<name>A0ACB5SX14_AMBMO</name>
<sequence length="79" mass="9156">MTGVNPIELIAELPTEVIFQRVILNYINFFNHDEDILAPFIPFMRFSDSLVDTVLKLILSNQKFSPTLFQSPHLEEFAE</sequence>
<dbReference type="EMBL" id="BSXS01001114">
    <property type="protein sequence ID" value="GME75090.1"/>
    <property type="molecule type" value="Genomic_DNA"/>
</dbReference>
<dbReference type="Proteomes" id="UP001165064">
    <property type="component" value="Unassembled WGS sequence"/>
</dbReference>
<evidence type="ECO:0000313" key="2">
    <source>
        <dbReference type="Proteomes" id="UP001165064"/>
    </source>
</evidence>
<proteinExistence type="predicted"/>